<dbReference type="Pfam" id="PF17517">
    <property type="entry name" value="IgGFc_binding"/>
    <property type="match status" value="1"/>
</dbReference>
<feature type="signal peptide" evidence="1">
    <location>
        <begin position="1"/>
        <end position="19"/>
    </location>
</feature>
<reference evidence="3" key="2">
    <citation type="submission" date="2020-02" db="EMBL/GenBank/DDBJ databases">
        <title>Flavobacterium profundi sp. nov., isolated from a deep-sea seamount.</title>
        <authorList>
            <person name="Zhang D.-C."/>
        </authorList>
    </citation>
    <scope>NUCLEOTIDE SEQUENCE</scope>
    <source>
        <strain evidence="3">EC11</strain>
    </source>
</reference>
<dbReference type="InterPro" id="IPR035234">
    <property type="entry name" value="IgGFc-bd_N"/>
</dbReference>
<name>A0ABX0IUT2_9FLAO</name>
<reference evidence="3" key="1">
    <citation type="submission" date="2019-05" db="EMBL/GenBank/DDBJ databases">
        <authorList>
            <person name="Lianzixin W."/>
        </authorList>
    </citation>
    <scope>NUCLEOTIDE SEQUENCE</scope>
    <source>
        <strain evidence="3">EC11</strain>
    </source>
</reference>
<evidence type="ECO:0000259" key="2">
    <source>
        <dbReference type="Pfam" id="PF17517"/>
    </source>
</evidence>
<evidence type="ECO:0000313" key="4">
    <source>
        <dbReference type="Proteomes" id="UP000817854"/>
    </source>
</evidence>
<dbReference type="EMBL" id="VEVQ02000008">
    <property type="protein sequence ID" value="NHN26547.1"/>
    <property type="molecule type" value="Genomic_DNA"/>
</dbReference>
<evidence type="ECO:0000256" key="1">
    <source>
        <dbReference type="SAM" id="SignalP"/>
    </source>
</evidence>
<evidence type="ECO:0000313" key="3">
    <source>
        <dbReference type="EMBL" id="NHN26547.1"/>
    </source>
</evidence>
<feature type="domain" description="IgGFc-binding protein N-terminal" evidence="2">
    <location>
        <begin position="135"/>
        <end position="441"/>
    </location>
</feature>
<organism evidence="3 4">
    <name type="scientific">Flavobacterium jejuense</name>
    <dbReference type="NCBI Taxonomy" id="1544455"/>
    <lineage>
        <taxon>Bacteria</taxon>
        <taxon>Pseudomonadati</taxon>
        <taxon>Bacteroidota</taxon>
        <taxon>Flavobacteriia</taxon>
        <taxon>Flavobacteriales</taxon>
        <taxon>Flavobacteriaceae</taxon>
        <taxon>Flavobacterium</taxon>
    </lineage>
</organism>
<sequence length="1167" mass="126672">MKKLLAIFILLLANTTCYSQLSNKHWIPPLHSRDNGTVNDHYIYLSTPETTAFQVTVTLGNGVPIGGSPFIISQTTPVRITIGNSQPSSMFLNRNDVNTVQSDKGLILEASKDFYVSFRVQSQFHAEILVPKGKTALGTAFRIGSVPQQYDSTIRNFVTSFMATEDNTSVNISDYDAGVTFVSASGNINTSSQTFLLNKGQTVVLSGYTNVIANQKGFIGALITSNKPIVVNTGNATGGTGPDPGTGVSGQDFNLDQIVGFDNIGQKYVVVKGNGSDNSELPLVIATVNNTEIFVNGSTTPITTLNAGDYFTIPTSNYQGIGTNNNMYIESNQPIYLYQILAGNTNDATSGLNFIPPLSCYWQKSVNMIPQYNVIGNKSFNNSGIIVVTESGSIVSINGIATTSSPQPVIGNAGWETYRIDGINGDIVVESTGALAVGVFGSDGQSAGYGGYYSGFGSQPRDTFIDVCSNATIDLFDAIEGNPLPGGTWNPTLASGTNIYDPVNDTSGIYEYTYDVTCDGFTVTESVNIEVTIQTAPDAGTSTSKSYCITDANDDLFLLLGTTDTSGIWSFNGALRPDGTINPSVDVSGDYMYTIPATDACEAVFSTVSVTIDPVPQITSITPYELCDNNVDGNDVNGFVNFVLNSKNAEALNGQTGMIVSYHLLETEALQGMNPLPNLYYSDSKTIYVRLRNTSTQCYAVTSMDLVVNPLPVIQDIVTLKQCDTDNDAITSFNLTEANSIISNDTNLVFSYHLTQTEATNNTNPISNETNHTATNGSVVWARITTIKGCSRIARVNLVVSATSLSQNDSFDIYECDDFIGINDTNTDGFDYFNLNDISNPSKDAVFHFKNLFTTNQNLVVTFYENEAEALAEQNPVNINNYRNTTPNTQTLWVRLDSTINNECFGLGPYLNLHVVTTPEINLGLDFTLCVDPFTGLGTQLVDATPSTSGNYSYLWTPTNPSTNGLGNETPIYNITQEGIYSVIVTDNVTGCINYDSIIATFSSEPVHFEANIINPTFSSGLSTIETITSGGYGTYEYSLDQIEWQSSSTFTNISNGSYTVYVRDILGCGILSSSLLYAITYPGFFTPNGDGYNDFWNISNLPESFEPKLYIFDRYGKLIKQISPNGEGWDGTYNGELLPSTDYWFKLEYKDNGSLKEFKSHFSLKR</sequence>
<proteinExistence type="predicted"/>
<protein>
    <submittedName>
        <fullName evidence="3">T9SS type B sorting domain-containing protein</fullName>
    </submittedName>
</protein>
<gene>
    <name evidence="3" type="ORF">FIA58_012745</name>
</gene>
<accession>A0ABX0IUT2</accession>
<dbReference type="Proteomes" id="UP000817854">
    <property type="component" value="Unassembled WGS sequence"/>
</dbReference>
<keyword evidence="4" id="KW-1185">Reference proteome</keyword>
<feature type="chain" id="PRO_5046128367" evidence="1">
    <location>
        <begin position="20"/>
        <end position="1167"/>
    </location>
</feature>
<dbReference type="RefSeq" id="WP_140962872.1">
    <property type="nucleotide sequence ID" value="NZ_VEVQ02000008.1"/>
</dbReference>
<comment type="caution">
    <text evidence="3">The sequence shown here is derived from an EMBL/GenBank/DDBJ whole genome shotgun (WGS) entry which is preliminary data.</text>
</comment>
<dbReference type="InterPro" id="IPR026341">
    <property type="entry name" value="T9SS_type_B"/>
</dbReference>
<keyword evidence="1" id="KW-0732">Signal</keyword>
<dbReference type="Pfam" id="PF13585">
    <property type="entry name" value="CHU_C"/>
    <property type="match status" value="1"/>
</dbReference>
<dbReference type="NCBIfam" id="TIGR04131">
    <property type="entry name" value="Bac_Flav_CTERM"/>
    <property type="match status" value="1"/>
</dbReference>